<keyword evidence="2" id="KW-1185">Reference proteome</keyword>
<evidence type="ECO:0000313" key="1">
    <source>
        <dbReference type="EMBL" id="MDH2392966.1"/>
    </source>
</evidence>
<proteinExistence type="predicted"/>
<dbReference type="Proteomes" id="UP001223144">
    <property type="component" value="Unassembled WGS sequence"/>
</dbReference>
<gene>
    <name evidence="1" type="ORF">QCN29_30145</name>
</gene>
<protein>
    <submittedName>
        <fullName evidence="1">Uncharacterized protein</fullName>
    </submittedName>
</protein>
<dbReference type="RefSeq" id="WP_279932146.1">
    <property type="nucleotide sequence ID" value="NZ_JARWBG010000053.1"/>
</dbReference>
<comment type="caution">
    <text evidence="1">The sequence shown here is derived from an EMBL/GenBank/DDBJ whole genome shotgun (WGS) entry which is preliminary data.</text>
</comment>
<accession>A0ABT6HW79</accession>
<organism evidence="1 2">
    <name type="scientific">Streptomyces chengmaiensis</name>
    <dbReference type="NCBI Taxonomy" id="3040919"/>
    <lineage>
        <taxon>Bacteria</taxon>
        <taxon>Bacillati</taxon>
        <taxon>Actinomycetota</taxon>
        <taxon>Actinomycetes</taxon>
        <taxon>Kitasatosporales</taxon>
        <taxon>Streptomycetaceae</taxon>
        <taxon>Streptomyces</taxon>
    </lineage>
</organism>
<sequence length="159" mass="17866">MYGLQELGALVATLPREHVAEAARKQMRRLAVETGLAKYTEVSSTLDALDRGETVRRGQASPLGLRLRTIMAQADQHMDDLRRWAAENMVHAVWGTPHQAVCDIAATRSNLSLHWLAELHADLGHPPIPPIPDDHFWATPRNPDIDTSWYADRYAQDQN</sequence>
<evidence type="ECO:0000313" key="2">
    <source>
        <dbReference type="Proteomes" id="UP001223144"/>
    </source>
</evidence>
<name>A0ABT6HW79_9ACTN</name>
<dbReference type="EMBL" id="JARWBG010000053">
    <property type="protein sequence ID" value="MDH2392966.1"/>
    <property type="molecule type" value="Genomic_DNA"/>
</dbReference>
<reference evidence="1 2" key="1">
    <citation type="submission" date="2023-04" db="EMBL/GenBank/DDBJ databases">
        <title>Streptomyces chengmaiensis sp. nov. isolated from the stem of mangrove plant in Hainan.</title>
        <authorList>
            <person name="Huang X."/>
            <person name="Zhou S."/>
            <person name="Chu X."/>
            <person name="Xie Y."/>
            <person name="Lin Y."/>
        </authorList>
    </citation>
    <scope>NUCLEOTIDE SEQUENCE [LARGE SCALE GENOMIC DNA]</scope>
    <source>
        <strain evidence="1 2">HNM0663</strain>
    </source>
</reference>